<keyword evidence="2" id="KW-1185">Reference proteome</keyword>
<proteinExistence type="predicted"/>
<sequence length="70" mass="7962">MESVTVGYKVNEAIGSQRVIWSEDKSMQMEIEADFSNFDAVRDEAETKISEEENIPPKEIKILNLERVSG</sequence>
<comment type="caution">
    <text evidence="1">The sequence shown here is derived from an EMBL/GenBank/DDBJ whole genome shotgun (WGS) entry which is preliminary data.</text>
</comment>
<evidence type="ECO:0000313" key="1">
    <source>
        <dbReference type="EMBL" id="MDO7905524.1"/>
    </source>
</evidence>
<dbReference type="Proteomes" id="UP001240171">
    <property type="component" value="Unassembled WGS sequence"/>
</dbReference>
<organism evidence="1 2">
    <name type="scientific">Paenibacillus lacisoli</name>
    <dbReference type="NCBI Taxonomy" id="3064525"/>
    <lineage>
        <taxon>Bacteria</taxon>
        <taxon>Bacillati</taxon>
        <taxon>Bacillota</taxon>
        <taxon>Bacilli</taxon>
        <taxon>Bacillales</taxon>
        <taxon>Paenibacillaceae</taxon>
        <taxon>Paenibacillus</taxon>
    </lineage>
</organism>
<reference evidence="1 2" key="1">
    <citation type="submission" date="2023-07" db="EMBL/GenBank/DDBJ databases">
        <title>Paenibacillus sp. JX-17 nov. isolated from soil.</title>
        <authorList>
            <person name="Wan Y."/>
            <person name="Liu B."/>
        </authorList>
    </citation>
    <scope>NUCLEOTIDE SEQUENCE [LARGE SCALE GENOMIC DNA]</scope>
    <source>
        <strain evidence="1 2">JX-17</strain>
    </source>
</reference>
<evidence type="ECO:0000313" key="2">
    <source>
        <dbReference type="Proteomes" id="UP001240171"/>
    </source>
</evidence>
<protein>
    <submittedName>
        <fullName evidence="1">Uncharacterized protein</fullName>
    </submittedName>
</protein>
<dbReference type="RefSeq" id="WP_305022687.1">
    <property type="nucleotide sequence ID" value="NZ_JAUQTB010000001.1"/>
</dbReference>
<name>A0ABT9C8F7_9BACL</name>
<gene>
    <name evidence="1" type="ORF">Q5741_03755</name>
</gene>
<dbReference type="EMBL" id="JAUQTB010000001">
    <property type="protein sequence ID" value="MDO7905524.1"/>
    <property type="molecule type" value="Genomic_DNA"/>
</dbReference>
<accession>A0ABT9C8F7</accession>